<feature type="compositionally biased region" description="Low complexity" evidence="1">
    <location>
        <begin position="169"/>
        <end position="183"/>
    </location>
</feature>
<name>A0AAV0XLG1_9HEMI</name>
<gene>
    <name evidence="2" type="ORF">MEUPH1_LOCUS23556</name>
</gene>
<accession>A0AAV0XLG1</accession>
<feature type="compositionally biased region" description="Polar residues" evidence="1">
    <location>
        <begin position="103"/>
        <end position="112"/>
    </location>
</feature>
<reference evidence="2 3" key="1">
    <citation type="submission" date="2023-01" db="EMBL/GenBank/DDBJ databases">
        <authorList>
            <person name="Whitehead M."/>
        </authorList>
    </citation>
    <scope>NUCLEOTIDE SEQUENCE [LARGE SCALE GENOMIC DNA]</scope>
</reference>
<dbReference type="Proteomes" id="UP001160148">
    <property type="component" value="Unassembled WGS sequence"/>
</dbReference>
<feature type="region of interest" description="Disordered" evidence="1">
    <location>
        <begin position="139"/>
        <end position="193"/>
    </location>
</feature>
<organism evidence="2 3">
    <name type="scientific">Macrosiphum euphorbiae</name>
    <name type="common">potato aphid</name>
    <dbReference type="NCBI Taxonomy" id="13131"/>
    <lineage>
        <taxon>Eukaryota</taxon>
        <taxon>Metazoa</taxon>
        <taxon>Ecdysozoa</taxon>
        <taxon>Arthropoda</taxon>
        <taxon>Hexapoda</taxon>
        <taxon>Insecta</taxon>
        <taxon>Pterygota</taxon>
        <taxon>Neoptera</taxon>
        <taxon>Paraneoptera</taxon>
        <taxon>Hemiptera</taxon>
        <taxon>Sternorrhyncha</taxon>
        <taxon>Aphidomorpha</taxon>
        <taxon>Aphidoidea</taxon>
        <taxon>Aphididae</taxon>
        <taxon>Macrosiphini</taxon>
        <taxon>Macrosiphum</taxon>
    </lineage>
</organism>
<evidence type="ECO:0000313" key="2">
    <source>
        <dbReference type="EMBL" id="CAI6369300.1"/>
    </source>
</evidence>
<feature type="region of interest" description="Disordered" evidence="1">
    <location>
        <begin position="37"/>
        <end position="112"/>
    </location>
</feature>
<dbReference type="EMBL" id="CARXXK010000005">
    <property type="protein sequence ID" value="CAI6369300.1"/>
    <property type="molecule type" value="Genomic_DNA"/>
</dbReference>
<evidence type="ECO:0000313" key="3">
    <source>
        <dbReference type="Proteomes" id="UP001160148"/>
    </source>
</evidence>
<evidence type="ECO:0000256" key="1">
    <source>
        <dbReference type="SAM" id="MobiDB-lite"/>
    </source>
</evidence>
<proteinExistence type="predicted"/>
<sequence length="230" mass="25442">MSPPPKHITQPTVYEMPSEPIKERKSCVDRILEKYRRQPSNSCSRQFSRSLSCNASTETASSTENNLLLQSTMMAESGGNEENPKSSGPRSVSPYALFDRSDVTSATTTASRQDFKANSENGLLSKSYSLKSLGEYRTRTSSSIPLSVDRRSTPKFNSSSINNDEDPPSSSSSSSATTATTSSKSLVPKEDNNHYYHHGSPALLDWTIGNCSEETVSDRIRRRSYYVKLK</sequence>
<keyword evidence="3" id="KW-1185">Reference proteome</keyword>
<comment type="caution">
    <text evidence="2">The sequence shown here is derived from an EMBL/GenBank/DDBJ whole genome shotgun (WGS) entry which is preliminary data.</text>
</comment>
<dbReference type="AlphaFoldDB" id="A0AAV0XLG1"/>
<feature type="compositionally biased region" description="Polar residues" evidence="1">
    <location>
        <begin position="38"/>
        <end position="74"/>
    </location>
</feature>
<protein>
    <submittedName>
        <fullName evidence="2">Uncharacterized protein</fullName>
    </submittedName>
</protein>